<dbReference type="InterPro" id="IPR050567">
    <property type="entry name" value="Mitochondrial_Carrier"/>
</dbReference>
<sequence length="351" mass="38213">MRHCSAGIFSHHHDDDILSVHLTYLQPRFLMDAPELVVEITDSLGSTNNRNISPLNDFLAGGIAGACLIVVGHPLDTIKVRLQTSSGYGSLPVYSGTYDCFKKTVKAEGVRGLYKGMALPFLAVTPILAVSFWSFNVGKALQRDEPNQNLSAFQLFQAGCLAGLLTTPITGPGERIKCLLQVQRGGAMTKYSGPVDVARQLYRAGGLRSIFRGTLITFVRGIPSNGIYFMTYEWLRKATTPTGEDPTGMVTALRAIFAGGMAGLTNGVVALPPDAIKSRLQTTHDGDYPNGARDVFREIRREHGLRGFYRGLAPVMMRAFPANAACFLGYEFALYALEFGKVSATYRSSKQ</sequence>
<evidence type="ECO:0000256" key="10">
    <source>
        <dbReference type="RuleBase" id="RU000488"/>
    </source>
</evidence>
<dbReference type="GO" id="GO:0005471">
    <property type="term" value="F:ATP:ADP antiporter activity"/>
    <property type="evidence" value="ECO:0007669"/>
    <property type="project" value="InterPro"/>
</dbReference>
<dbReference type="GO" id="GO:0006839">
    <property type="term" value="P:mitochondrial transport"/>
    <property type="evidence" value="ECO:0007669"/>
    <property type="project" value="TreeGrafter"/>
</dbReference>
<keyword evidence="7" id="KW-0496">Mitochondrion</keyword>
<dbReference type="GO" id="GO:1990544">
    <property type="term" value="P:mitochondrial ATP transmembrane transport"/>
    <property type="evidence" value="ECO:0007669"/>
    <property type="project" value="InterPro"/>
</dbReference>
<dbReference type="InterPro" id="IPR018108">
    <property type="entry name" value="MCP_transmembrane"/>
</dbReference>
<dbReference type="GO" id="GO:0015227">
    <property type="term" value="F:O-acyl-L-carnitine transmembrane transporter activity"/>
    <property type="evidence" value="ECO:0007669"/>
    <property type="project" value="TreeGrafter"/>
</dbReference>
<evidence type="ECO:0000256" key="7">
    <source>
        <dbReference type="ARBA" id="ARBA00023128"/>
    </source>
</evidence>
<dbReference type="GO" id="GO:0005743">
    <property type="term" value="C:mitochondrial inner membrane"/>
    <property type="evidence" value="ECO:0007669"/>
    <property type="project" value="InterPro"/>
</dbReference>
<dbReference type="PROSITE" id="PS50920">
    <property type="entry name" value="SOLCAR"/>
    <property type="match status" value="3"/>
</dbReference>
<feature type="repeat" description="Solcar" evidence="9">
    <location>
        <begin position="150"/>
        <end position="238"/>
    </location>
</feature>
<keyword evidence="3 10" id="KW-0813">Transport</keyword>
<dbReference type="Gene3D" id="1.50.40.10">
    <property type="entry name" value="Mitochondrial carrier domain"/>
    <property type="match status" value="2"/>
</dbReference>
<dbReference type="SUPFAM" id="SSF103506">
    <property type="entry name" value="Mitochondrial carrier"/>
    <property type="match status" value="1"/>
</dbReference>
<keyword evidence="6" id="KW-1133">Transmembrane helix</keyword>
<gene>
    <name evidence="11" type="ORF">BV898_07986</name>
</gene>
<evidence type="ECO:0000256" key="9">
    <source>
        <dbReference type="PROSITE-ProRule" id="PRU00282"/>
    </source>
</evidence>
<dbReference type="OrthoDB" id="193856at2759"/>
<dbReference type="PRINTS" id="PR00927">
    <property type="entry name" value="ADPTRNSLCASE"/>
</dbReference>
<name>A0A1W0WRM5_HYPEX</name>
<evidence type="ECO:0000256" key="8">
    <source>
        <dbReference type="ARBA" id="ARBA00023136"/>
    </source>
</evidence>
<dbReference type="PANTHER" id="PTHR45624">
    <property type="entry name" value="MITOCHONDRIAL BASIC AMINO ACIDS TRANSPORTER-RELATED"/>
    <property type="match status" value="1"/>
</dbReference>
<keyword evidence="5" id="KW-0677">Repeat</keyword>
<keyword evidence="4 9" id="KW-0812">Transmembrane</keyword>
<proteinExistence type="inferred from homology"/>
<keyword evidence="8 9" id="KW-0472">Membrane</keyword>
<feature type="repeat" description="Solcar" evidence="9">
    <location>
        <begin position="52"/>
        <end position="141"/>
    </location>
</feature>
<feature type="repeat" description="Solcar" evidence="9">
    <location>
        <begin position="250"/>
        <end position="336"/>
    </location>
</feature>
<evidence type="ECO:0000256" key="1">
    <source>
        <dbReference type="ARBA" id="ARBA00004225"/>
    </source>
</evidence>
<comment type="subcellular location">
    <subcellularLocation>
        <location evidence="1">Mitochondrion membrane</location>
        <topology evidence="1">Multi-pass membrane protein</topology>
    </subcellularLocation>
</comment>
<dbReference type="AlphaFoldDB" id="A0A1W0WRM5"/>
<evidence type="ECO:0000313" key="12">
    <source>
        <dbReference type="Proteomes" id="UP000192578"/>
    </source>
</evidence>
<evidence type="ECO:0000256" key="2">
    <source>
        <dbReference type="ARBA" id="ARBA00006375"/>
    </source>
</evidence>
<accession>A0A1W0WRM5</accession>
<dbReference type="Pfam" id="PF00153">
    <property type="entry name" value="Mito_carr"/>
    <property type="match status" value="3"/>
</dbReference>
<dbReference type="InterPro" id="IPR002067">
    <property type="entry name" value="MCP"/>
</dbReference>
<dbReference type="GO" id="GO:1902603">
    <property type="term" value="P:carnitine transmembrane transport"/>
    <property type="evidence" value="ECO:0007669"/>
    <property type="project" value="TreeGrafter"/>
</dbReference>
<dbReference type="InterPro" id="IPR002113">
    <property type="entry name" value="ADT_euk_type"/>
</dbReference>
<dbReference type="Proteomes" id="UP000192578">
    <property type="component" value="Unassembled WGS sequence"/>
</dbReference>
<protein>
    <submittedName>
        <fullName evidence="11">Mitochondrial carnitine/acylcarnitine carrier protein</fullName>
    </submittedName>
</protein>
<dbReference type="PANTHER" id="PTHR45624:SF4">
    <property type="entry name" value="CONGESTED-LIKE TRACHEA PROTEIN-RELATED"/>
    <property type="match status" value="1"/>
</dbReference>
<organism evidence="11 12">
    <name type="scientific">Hypsibius exemplaris</name>
    <name type="common">Freshwater tardigrade</name>
    <dbReference type="NCBI Taxonomy" id="2072580"/>
    <lineage>
        <taxon>Eukaryota</taxon>
        <taxon>Metazoa</taxon>
        <taxon>Ecdysozoa</taxon>
        <taxon>Tardigrada</taxon>
        <taxon>Eutardigrada</taxon>
        <taxon>Parachela</taxon>
        <taxon>Hypsibioidea</taxon>
        <taxon>Hypsibiidae</taxon>
        <taxon>Hypsibius</taxon>
    </lineage>
</organism>
<evidence type="ECO:0000256" key="6">
    <source>
        <dbReference type="ARBA" id="ARBA00022989"/>
    </source>
</evidence>
<dbReference type="GO" id="GO:0140021">
    <property type="term" value="P:mitochondrial ADP transmembrane transport"/>
    <property type="evidence" value="ECO:0007669"/>
    <property type="project" value="InterPro"/>
</dbReference>
<comment type="similarity">
    <text evidence="2 10">Belongs to the mitochondrial carrier (TC 2.A.29) family.</text>
</comment>
<evidence type="ECO:0000256" key="4">
    <source>
        <dbReference type="ARBA" id="ARBA00022692"/>
    </source>
</evidence>
<reference evidence="12" key="1">
    <citation type="submission" date="2017-01" db="EMBL/GenBank/DDBJ databases">
        <title>Comparative genomics of anhydrobiosis in the tardigrade Hypsibius dujardini.</title>
        <authorList>
            <person name="Yoshida Y."/>
            <person name="Koutsovoulos G."/>
            <person name="Laetsch D."/>
            <person name="Stevens L."/>
            <person name="Kumar S."/>
            <person name="Horikawa D."/>
            <person name="Ishino K."/>
            <person name="Komine S."/>
            <person name="Tomita M."/>
            <person name="Blaxter M."/>
            <person name="Arakawa K."/>
        </authorList>
    </citation>
    <scope>NUCLEOTIDE SEQUENCE [LARGE SCALE GENOMIC DNA]</scope>
    <source>
        <strain evidence="12">Z151</strain>
    </source>
</reference>
<keyword evidence="12" id="KW-1185">Reference proteome</keyword>
<dbReference type="PRINTS" id="PR00926">
    <property type="entry name" value="MITOCARRIER"/>
</dbReference>
<comment type="caution">
    <text evidence="11">The sequence shown here is derived from an EMBL/GenBank/DDBJ whole genome shotgun (WGS) entry which is preliminary data.</text>
</comment>
<dbReference type="InterPro" id="IPR023395">
    <property type="entry name" value="MCP_dom_sf"/>
</dbReference>
<evidence type="ECO:0000256" key="3">
    <source>
        <dbReference type="ARBA" id="ARBA00022448"/>
    </source>
</evidence>
<dbReference type="EMBL" id="MTYJ01000055">
    <property type="protein sequence ID" value="OQV17855.1"/>
    <property type="molecule type" value="Genomic_DNA"/>
</dbReference>
<evidence type="ECO:0000256" key="5">
    <source>
        <dbReference type="ARBA" id="ARBA00022737"/>
    </source>
</evidence>
<evidence type="ECO:0000313" key="11">
    <source>
        <dbReference type="EMBL" id="OQV17855.1"/>
    </source>
</evidence>